<dbReference type="EMBL" id="JBHUKU010000033">
    <property type="protein sequence ID" value="MFD2465569.1"/>
    <property type="molecule type" value="Genomic_DNA"/>
</dbReference>
<dbReference type="Proteomes" id="UP001597419">
    <property type="component" value="Unassembled WGS sequence"/>
</dbReference>
<accession>A0ABW5GX92</accession>
<dbReference type="PROSITE" id="PS00217">
    <property type="entry name" value="SUGAR_TRANSPORT_2"/>
    <property type="match status" value="1"/>
</dbReference>
<dbReference type="InterPro" id="IPR005829">
    <property type="entry name" value="Sugar_transporter_CS"/>
</dbReference>
<dbReference type="PROSITE" id="PS00216">
    <property type="entry name" value="SUGAR_TRANSPORT_1"/>
    <property type="match status" value="1"/>
</dbReference>
<feature type="transmembrane region" description="Helical" evidence="5">
    <location>
        <begin position="242"/>
        <end position="263"/>
    </location>
</feature>
<comment type="caution">
    <text evidence="7">The sequence shown here is derived from an EMBL/GenBank/DDBJ whole genome shotgun (WGS) entry which is preliminary data.</text>
</comment>
<reference evidence="8" key="1">
    <citation type="journal article" date="2019" name="Int. J. Syst. Evol. Microbiol.">
        <title>The Global Catalogue of Microorganisms (GCM) 10K type strain sequencing project: providing services to taxonomists for standard genome sequencing and annotation.</title>
        <authorList>
            <consortium name="The Broad Institute Genomics Platform"/>
            <consortium name="The Broad Institute Genome Sequencing Center for Infectious Disease"/>
            <person name="Wu L."/>
            <person name="Ma J."/>
        </authorList>
    </citation>
    <scope>NUCLEOTIDE SEQUENCE [LARGE SCALE GENOMIC DNA]</scope>
    <source>
        <strain evidence="8">CGMCC 4.7643</strain>
    </source>
</reference>
<feature type="transmembrane region" description="Helical" evidence="5">
    <location>
        <begin position="399"/>
        <end position="419"/>
    </location>
</feature>
<sequence length="430" mass="44782">MQDPTVTPAAPARARRAAMRVTLLCWIIVVIEGYDIVAFGTVVPVLLENPENGFTAENIGWIGSAVFVGAMAGALSSGALSDRYGRRPVAIGAVTIFTLFTVLCGTVGSVWPLALFRLLAGLGIGAIMPAASALTLEYAIPRYRTLTYTLMLSGVPVGGVFAAVTALPVIPAWGWEAMFLLAGAPGVLCLFLTARYLPESPQFLDAIGRRDRATAIRARFGLDAPTLEVVTREKTEGIFGRSYRGASVVFAIATFCGLFAWYGLATWLPGLMSKAGYALDSSLVFLLVLNLGAVTGSLVIAAATDRWSHRPVVVLTCLGMAAALMALSIKLPSLPLLVCIAVAGVGGHGGQILINAFVSVSYPTGRRARALGWSLGAGRAGTIVGPIVIGWVVSGSDPLMGFAVFAGLAVIAAILLALCPRTPALRAHNG</sequence>
<evidence type="ECO:0000256" key="2">
    <source>
        <dbReference type="ARBA" id="ARBA00022692"/>
    </source>
</evidence>
<dbReference type="PROSITE" id="PS50850">
    <property type="entry name" value="MFS"/>
    <property type="match status" value="1"/>
</dbReference>
<dbReference type="PANTHER" id="PTHR23508">
    <property type="entry name" value="CARBOXYLIC ACID TRANSPORTER PROTEIN HOMOLOG"/>
    <property type="match status" value="1"/>
</dbReference>
<name>A0ABW5GX92_9PSEU</name>
<feature type="domain" description="Major facilitator superfamily (MFS) profile" evidence="6">
    <location>
        <begin position="21"/>
        <end position="424"/>
    </location>
</feature>
<organism evidence="7 8">
    <name type="scientific">Amycolatopsis samaneae</name>
    <dbReference type="NCBI Taxonomy" id="664691"/>
    <lineage>
        <taxon>Bacteria</taxon>
        <taxon>Bacillati</taxon>
        <taxon>Actinomycetota</taxon>
        <taxon>Actinomycetes</taxon>
        <taxon>Pseudonocardiales</taxon>
        <taxon>Pseudonocardiaceae</taxon>
        <taxon>Amycolatopsis</taxon>
    </lineage>
</organism>
<dbReference type="InterPro" id="IPR011701">
    <property type="entry name" value="MFS"/>
</dbReference>
<feature type="transmembrane region" description="Helical" evidence="5">
    <location>
        <begin position="148"/>
        <end position="171"/>
    </location>
</feature>
<feature type="transmembrane region" description="Helical" evidence="5">
    <location>
        <begin position="89"/>
        <end position="108"/>
    </location>
</feature>
<feature type="transmembrane region" description="Helical" evidence="5">
    <location>
        <begin position="114"/>
        <end position="136"/>
    </location>
</feature>
<evidence type="ECO:0000313" key="8">
    <source>
        <dbReference type="Proteomes" id="UP001597419"/>
    </source>
</evidence>
<evidence type="ECO:0000256" key="5">
    <source>
        <dbReference type="SAM" id="Phobius"/>
    </source>
</evidence>
<dbReference type="RefSeq" id="WP_345406842.1">
    <property type="nucleotide sequence ID" value="NZ_BAABHG010000021.1"/>
</dbReference>
<dbReference type="InterPro" id="IPR020846">
    <property type="entry name" value="MFS_dom"/>
</dbReference>
<feature type="transmembrane region" description="Helical" evidence="5">
    <location>
        <begin position="311"/>
        <end position="329"/>
    </location>
</feature>
<feature type="transmembrane region" description="Helical" evidence="5">
    <location>
        <begin position="335"/>
        <end position="358"/>
    </location>
</feature>
<feature type="transmembrane region" description="Helical" evidence="5">
    <location>
        <begin position="59"/>
        <end position="77"/>
    </location>
</feature>
<feature type="transmembrane region" description="Helical" evidence="5">
    <location>
        <begin position="177"/>
        <end position="197"/>
    </location>
</feature>
<dbReference type="PANTHER" id="PTHR23508:SF10">
    <property type="entry name" value="CARBOXYLIC ACID TRANSPORTER PROTEIN HOMOLOG"/>
    <property type="match status" value="1"/>
</dbReference>
<dbReference type="Pfam" id="PF07690">
    <property type="entry name" value="MFS_1"/>
    <property type="match status" value="1"/>
</dbReference>
<evidence type="ECO:0000256" key="4">
    <source>
        <dbReference type="ARBA" id="ARBA00023136"/>
    </source>
</evidence>
<feature type="transmembrane region" description="Helical" evidence="5">
    <location>
        <begin position="283"/>
        <end position="304"/>
    </location>
</feature>
<evidence type="ECO:0000313" key="7">
    <source>
        <dbReference type="EMBL" id="MFD2465569.1"/>
    </source>
</evidence>
<keyword evidence="2 5" id="KW-0812">Transmembrane</keyword>
<feature type="transmembrane region" description="Helical" evidence="5">
    <location>
        <begin position="370"/>
        <end position="393"/>
    </location>
</feature>
<keyword evidence="3 5" id="KW-1133">Transmembrane helix</keyword>
<dbReference type="SUPFAM" id="SSF103473">
    <property type="entry name" value="MFS general substrate transporter"/>
    <property type="match status" value="1"/>
</dbReference>
<dbReference type="InterPro" id="IPR036259">
    <property type="entry name" value="MFS_trans_sf"/>
</dbReference>
<keyword evidence="4 5" id="KW-0472">Membrane</keyword>
<evidence type="ECO:0000259" key="6">
    <source>
        <dbReference type="PROSITE" id="PS50850"/>
    </source>
</evidence>
<dbReference type="Gene3D" id="1.20.1250.20">
    <property type="entry name" value="MFS general substrate transporter like domains"/>
    <property type="match status" value="1"/>
</dbReference>
<keyword evidence="8" id="KW-1185">Reference proteome</keyword>
<gene>
    <name evidence="7" type="ORF">ACFSYJ_43660</name>
</gene>
<protein>
    <submittedName>
        <fullName evidence="7">MFS transporter</fullName>
    </submittedName>
</protein>
<feature type="transmembrane region" description="Helical" evidence="5">
    <location>
        <begin position="23"/>
        <end position="47"/>
    </location>
</feature>
<comment type="subcellular location">
    <subcellularLocation>
        <location evidence="1">Cell membrane</location>
        <topology evidence="1">Multi-pass membrane protein</topology>
    </subcellularLocation>
</comment>
<evidence type="ECO:0000256" key="1">
    <source>
        <dbReference type="ARBA" id="ARBA00004651"/>
    </source>
</evidence>
<proteinExistence type="predicted"/>
<evidence type="ECO:0000256" key="3">
    <source>
        <dbReference type="ARBA" id="ARBA00022989"/>
    </source>
</evidence>